<evidence type="ECO:0000313" key="2">
    <source>
        <dbReference type="Proteomes" id="UP000745764"/>
    </source>
</evidence>
<reference evidence="1" key="1">
    <citation type="submission" date="2020-06" db="EMBL/GenBank/DDBJ databases">
        <authorList>
            <person name="Onetto C."/>
        </authorList>
    </citation>
    <scope>NUCLEOTIDE SEQUENCE</scope>
</reference>
<dbReference type="AlphaFoldDB" id="A0A9N8KXD7"/>
<sequence length="188" mass="20530">MPSIPLLISIYSSSVSSLLDIPPRFHEMLARVKEILAGARRRTSPSVVLVPKRPNSTSLLHIVPETGDVEQIELTPPAFIYRGTTERSREQIATVSIYSAGHDINEYLVEVSDRATKILNGHGTPGPEGYSVLSIEQALRSAVFASLESRSSAPAKIGSQPFPLFLVQIDRSKPGKVLTHDDLTSFPK</sequence>
<evidence type="ECO:0000313" key="1">
    <source>
        <dbReference type="EMBL" id="CAD0115413.1"/>
    </source>
</evidence>
<accession>A0A9N8KXD7</accession>
<dbReference type="OrthoDB" id="4168609at2759"/>
<keyword evidence="2" id="KW-1185">Reference proteome</keyword>
<organism evidence="1 2">
    <name type="scientific">Aureobasidium uvarum</name>
    <dbReference type="NCBI Taxonomy" id="2773716"/>
    <lineage>
        <taxon>Eukaryota</taxon>
        <taxon>Fungi</taxon>
        <taxon>Dikarya</taxon>
        <taxon>Ascomycota</taxon>
        <taxon>Pezizomycotina</taxon>
        <taxon>Dothideomycetes</taxon>
        <taxon>Dothideomycetidae</taxon>
        <taxon>Dothideales</taxon>
        <taxon>Saccotheciaceae</taxon>
        <taxon>Aureobasidium</taxon>
    </lineage>
</organism>
<gene>
    <name evidence="1" type="ORF">AWRI4620_LOCUS9668</name>
</gene>
<protein>
    <submittedName>
        <fullName evidence="1">Uncharacterized protein</fullName>
    </submittedName>
</protein>
<proteinExistence type="predicted"/>
<dbReference type="EMBL" id="CAINUL010000019">
    <property type="protein sequence ID" value="CAD0115413.1"/>
    <property type="molecule type" value="Genomic_DNA"/>
</dbReference>
<dbReference type="Proteomes" id="UP000745764">
    <property type="component" value="Unassembled WGS sequence"/>
</dbReference>
<comment type="caution">
    <text evidence="1">The sequence shown here is derived from an EMBL/GenBank/DDBJ whole genome shotgun (WGS) entry which is preliminary data.</text>
</comment>
<name>A0A9N8KXD7_9PEZI</name>